<sequence>MLGATTSGISVPNSRGAVACGSQVKLHPFGPRTHCHRYREKHQGAPRGTMAKAAAGHYSGDLHQSIIQRLAELTTEDIRWLLYNPWTLDTVVERLGLESDEAGMLHYILGQELTRREEGDGPWGHLPREERMFLWAFPWRKHKLEKTIRELRAIADEADSAHKTLTQTNLVASSAGAVSAATTILGVALSPVTAGGSLLLSVAGQGLGAAAFVANVVTNVLEDRSKSSARARASRLVTFPPPPEPEAGGGVSLSPVETTREAARRCCEILGSVRKLRAYWEAPANPGFMARVRNFVTTRRVPFWRATGVQRPAGGGSALAVTRGARMLSAAGAGISLVQDVKSVLRDWQHLREGARTEVAENLRTQAEELECELSQLSRRYRQIILRQSRSLEAGERAERDWVARPLPATPGSGTEDWGSRIHSPVYSSDRF</sequence>
<dbReference type="Pfam" id="PF05461">
    <property type="entry name" value="ApoL"/>
    <property type="match status" value="1"/>
</dbReference>
<feature type="region of interest" description="Disordered" evidence="3">
    <location>
        <begin position="236"/>
        <end position="255"/>
    </location>
</feature>
<gene>
    <name evidence="4" type="ORF">HJG60_000840</name>
</gene>
<dbReference type="GO" id="GO:0006869">
    <property type="term" value="P:lipid transport"/>
    <property type="evidence" value="ECO:0007669"/>
    <property type="project" value="InterPro"/>
</dbReference>
<evidence type="ECO:0000313" key="4">
    <source>
        <dbReference type="EMBL" id="KAF6117376.1"/>
    </source>
</evidence>
<dbReference type="GO" id="GO:0016020">
    <property type="term" value="C:membrane"/>
    <property type="evidence" value="ECO:0007669"/>
    <property type="project" value="TreeGrafter"/>
</dbReference>
<dbReference type="GO" id="GO:0005576">
    <property type="term" value="C:extracellular region"/>
    <property type="evidence" value="ECO:0007669"/>
    <property type="project" value="InterPro"/>
</dbReference>
<comment type="caution">
    <text evidence="4">The sequence shown here is derived from an EMBL/GenBank/DDBJ whole genome shotgun (WGS) entry which is preliminary data.</text>
</comment>
<feature type="coiled-coil region" evidence="2">
    <location>
        <begin position="360"/>
        <end position="387"/>
    </location>
</feature>
<evidence type="ECO:0000256" key="3">
    <source>
        <dbReference type="SAM" id="MobiDB-lite"/>
    </source>
</evidence>
<dbReference type="Proteomes" id="UP000664940">
    <property type="component" value="Unassembled WGS sequence"/>
</dbReference>
<dbReference type="PANTHER" id="PTHR14096:SF6">
    <property type="entry name" value="APOLIPOPROTEIN L5"/>
    <property type="match status" value="1"/>
</dbReference>
<dbReference type="InterPro" id="IPR008405">
    <property type="entry name" value="ApoL"/>
</dbReference>
<dbReference type="AlphaFoldDB" id="A0A834AWQ3"/>
<comment type="similarity">
    <text evidence="1">Belongs to the apolipoprotein L family.</text>
</comment>
<protein>
    <submittedName>
        <fullName evidence="4">Apolipoprotein L5</fullName>
    </submittedName>
</protein>
<name>A0A834AWQ3_9CHIR</name>
<feature type="region of interest" description="Disordered" evidence="3">
    <location>
        <begin position="405"/>
        <end position="432"/>
    </location>
</feature>
<dbReference type="GO" id="GO:0008289">
    <property type="term" value="F:lipid binding"/>
    <property type="evidence" value="ECO:0007669"/>
    <property type="project" value="InterPro"/>
</dbReference>
<evidence type="ECO:0000256" key="1">
    <source>
        <dbReference type="ARBA" id="ARBA00010090"/>
    </source>
</evidence>
<dbReference type="PANTHER" id="PTHR14096">
    <property type="entry name" value="APOLIPOPROTEIN L"/>
    <property type="match status" value="1"/>
</dbReference>
<evidence type="ECO:0000313" key="5">
    <source>
        <dbReference type="Proteomes" id="UP000664940"/>
    </source>
</evidence>
<keyword evidence="4" id="KW-0449">Lipoprotein</keyword>
<proteinExistence type="inferred from homology"/>
<evidence type="ECO:0000256" key="2">
    <source>
        <dbReference type="SAM" id="Coils"/>
    </source>
</evidence>
<keyword evidence="2" id="KW-0175">Coiled coil</keyword>
<organism evidence="4 5">
    <name type="scientific">Phyllostomus discolor</name>
    <name type="common">pale spear-nosed bat</name>
    <dbReference type="NCBI Taxonomy" id="89673"/>
    <lineage>
        <taxon>Eukaryota</taxon>
        <taxon>Metazoa</taxon>
        <taxon>Chordata</taxon>
        <taxon>Craniata</taxon>
        <taxon>Vertebrata</taxon>
        <taxon>Euteleostomi</taxon>
        <taxon>Mammalia</taxon>
        <taxon>Eutheria</taxon>
        <taxon>Laurasiatheria</taxon>
        <taxon>Chiroptera</taxon>
        <taxon>Yangochiroptera</taxon>
        <taxon>Phyllostomidae</taxon>
        <taxon>Phyllostominae</taxon>
        <taxon>Phyllostomus</taxon>
    </lineage>
</organism>
<dbReference type="GO" id="GO:0042157">
    <property type="term" value="P:lipoprotein metabolic process"/>
    <property type="evidence" value="ECO:0007669"/>
    <property type="project" value="InterPro"/>
</dbReference>
<accession>A0A834AWQ3</accession>
<dbReference type="EMBL" id="JABVXQ010000003">
    <property type="protein sequence ID" value="KAF6117376.1"/>
    <property type="molecule type" value="Genomic_DNA"/>
</dbReference>
<reference evidence="4 5" key="1">
    <citation type="journal article" date="2020" name="Nature">
        <title>Six reference-quality genomes reveal evolution of bat adaptations.</title>
        <authorList>
            <person name="Jebb D."/>
            <person name="Huang Z."/>
            <person name="Pippel M."/>
            <person name="Hughes G.M."/>
            <person name="Lavrichenko K."/>
            <person name="Devanna P."/>
            <person name="Winkler S."/>
            <person name="Jermiin L.S."/>
            <person name="Skirmuntt E.C."/>
            <person name="Katzourakis A."/>
            <person name="Burkitt-Gray L."/>
            <person name="Ray D.A."/>
            <person name="Sullivan K.A.M."/>
            <person name="Roscito J.G."/>
            <person name="Kirilenko B.M."/>
            <person name="Davalos L.M."/>
            <person name="Corthals A.P."/>
            <person name="Power M.L."/>
            <person name="Jones G."/>
            <person name="Ransome R.D."/>
            <person name="Dechmann D.K.N."/>
            <person name="Locatelli A.G."/>
            <person name="Puechmaille S.J."/>
            <person name="Fedrigo O."/>
            <person name="Jarvis E.D."/>
            <person name="Hiller M."/>
            <person name="Vernes S.C."/>
            <person name="Myers E.W."/>
            <person name="Teeling E.C."/>
        </authorList>
    </citation>
    <scope>NUCLEOTIDE SEQUENCE [LARGE SCALE GENOMIC DNA]</scope>
    <source>
        <strain evidence="4">Bat1K_MPI-CBG_1</strain>
    </source>
</reference>